<reference evidence="1" key="1">
    <citation type="submission" date="2020-09" db="EMBL/GenBank/DDBJ databases">
        <title>Genome-Enabled Discovery of Anthraquinone Biosynthesis in Senna tora.</title>
        <authorList>
            <person name="Kang S.-H."/>
            <person name="Pandey R.P."/>
            <person name="Lee C.-M."/>
            <person name="Sim J.-S."/>
            <person name="Jeong J.-T."/>
            <person name="Choi B.-S."/>
            <person name="Jung M."/>
            <person name="Ginzburg D."/>
            <person name="Zhao K."/>
            <person name="Won S.Y."/>
            <person name="Oh T.-J."/>
            <person name="Yu Y."/>
            <person name="Kim N.-H."/>
            <person name="Lee O.R."/>
            <person name="Lee T.-H."/>
            <person name="Bashyal P."/>
            <person name="Kim T.-S."/>
            <person name="Lee W.-H."/>
            <person name="Kawkins C."/>
            <person name="Kim C.-K."/>
            <person name="Kim J.S."/>
            <person name="Ahn B.O."/>
            <person name="Rhee S.Y."/>
            <person name="Sohng J.K."/>
        </authorList>
    </citation>
    <scope>NUCLEOTIDE SEQUENCE</scope>
    <source>
        <tissue evidence="1">Leaf</tissue>
    </source>
</reference>
<proteinExistence type="predicted"/>
<dbReference type="Proteomes" id="UP000634136">
    <property type="component" value="Unassembled WGS sequence"/>
</dbReference>
<evidence type="ECO:0000313" key="2">
    <source>
        <dbReference type="Proteomes" id="UP000634136"/>
    </source>
</evidence>
<protein>
    <submittedName>
        <fullName evidence="1">Uncharacterized protein</fullName>
    </submittedName>
</protein>
<evidence type="ECO:0000313" key="1">
    <source>
        <dbReference type="EMBL" id="KAF7834447.1"/>
    </source>
</evidence>
<name>A0A834WYC8_9FABA</name>
<accession>A0A834WYC8</accession>
<keyword evidence="2" id="KW-1185">Reference proteome</keyword>
<dbReference type="EMBL" id="JAAIUW010000004">
    <property type="protein sequence ID" value="KAF7834447.1"/>
    <property type="molecule type" value="Genomic_DNA"/>
</dbReference>
<dbReference type="AlphaFoldDB" id="A0A834WYC8"/>
<gene>
    <name evidence="1" type="ORF">G2W53_009306</name>
</gene>
<comment type="caution">
    <text evidence="1">The sequence shown here is derived from an EMBL/GenBank/DDBJ whole genome shotgun (WGS) entry which is preliminary data.</text>
</comment>
<sequence length="38" mass="4633">MRCFIKYTINPTWHITNGRVTEQEVTMRDFKSENEIDE</sequence>
<organism evidence="1 2">
    <name type="scientific">Senna tora</name>
    <dbReference type="NCBI Taxonomy" id="362788"/>
    <lineage>
        <taxon>Eukaryota</taxon>
        <taxon>Viridiplantae</taxon>
        <taxon>Streptophyta</taxon>
        <taxon>Embryophyta</taxon>
        <taxon>Tracheophyta</taxon>
        <taxon>Spermatophyta</taxon>
        <taxon>Magnoliopsida</taxon>
        <taxon>eudicotyledons</taxon>
        <taxon>Gunneridae</taxon>
        <taxon>Pentapetalae</taxon>
        <taxon>rosids</taxon>
        <taxon>fabids</taxon>
        <taxon>Fabales</taxon>
        <taxon>Fabaceae</taxon>
        <taxon>Caesalpinioideae</taxon>
        <taxon>Cassia clade</taxon>
        <taxon>Senna</taxon>
    </lineage>
</organism>